<accession>A0A7V2T2F8</accession>
<keyword evidence="2" id="KW-0812">Transmembrane</keyword>
<evidence type="ECO:0000313" key="3">
    <source>
        <dbReference type="EMBL" id="HFC92096.1"/>
    </source>
</evidence>
<dbReference type="Proteomes" id="UP000885750">
    <property type="component" value="Unassembled WGS sequence"/>
</dbReference>
<dbReference type="NCBIfam" id="TIGR03505">
    <property type="entry name" value="FimV_core"/>
    <property type="match status" value="1"/>
</dbReference>
<evidence type="ECO:0008006" key="4">
    <source>
        <dbReference type="Google" id="ProtNLM"/>
    </source>
</evidence>
<feature type="transmembrane region" description="Helical" evidence="2">
    <location>
        <begin position="318"/>
        <end position="335"/>
    </location>
</feature>
<evidence type="ECO:0000256" key="1">
    <source>
        <dbReference type="SAM" id="MobiDB-lite"/>
    </source>
</evidence>
<comment type="caution">
    <text evidence="3">The sequence shown here is derived from an EMBL/GenBank/DDBJ whole genome shotgun (WGS) entry which is preliminary data.</text>
</comment>
<dbReference type="InterPro" id="IPR020011">
    <property type="entry name" value="FimV_C"/>
</dbReference>
<keyword evidence="2" id="KW-1133">Transmembrane helix</keyword>
<gene>
    <name evidence="3" type="ORF">ENJ51_04715</name>
</gene>
<proteinExistence type="predicted"/>
<evidence type="ECO:0000256" key="2">
    <source>
        <dbReference type="SAM" id="Phobius"/>
    </source>
</evidence>
<name>A0A7V2T2F8_LEUMU</name>
<dbReference type="AlphaFoldDB" id="A0A7V2T2F8"/>
<dbReference type="Gene3D" id="1.20.58.2200">
    <property type="match status" value="1"/>
</dbReference>
<protein>
    <recommendedName>
        <fullName evidence="4">FimV N-terminal domain-containing protein</fullName>
    </recommendedName>
</protein>
<organism evidence="3">
    <name type="scientific">Leucothrix mucor</name>
    <dbReference type="NCBI Taxonomy" id="45248"/>
    <lineage>
        <taxon>Bacteria</taxon>
        <taxon>Pseudomonadati</taxon>
        <taxon>Pseudomonadota</taxon>
        <taxon>Gammaproteobacteria</taxon>
        <taxon>Thiotrichales</taxon>
        <taxon>Thiotrichaceae</taxon>
        <taxon>Leucothrix</taxon>
    </lineage>
</organism>
<reference evidence="3" key="1">
    <citation type="journal article" date="2020" name="mSystems">
        <title>Genome- and Community-Level Interaction Insights into Carbon Utilization and Element Cycling Functions of Hydrothermarchaeota in Hydrothermal Sediment.</title>
        <authorList>
            <person name="Zhou Z."/>
            <person name="Liu Y."/>
            <person name="Xu W."/>
            <person name="Pan J."/>
            <person name="Luo Z.H."/>
            <person name="Li M."/>
        </authorList>
    </citation>
    <scope>NUCLEOTIDE SEQUENCE [LARGE SCALE GENOMIC DNA]</scope>
    <source>
        <strain evidence="3">HyVt-493</strain>
    </source>
</reference>
<keyword evidence="2" id="KW-0472">Membrane</keyword>
<sequence>MKKFALSTYFSQNLRSLILSMGVIIFTTATTLVIADPVKDTAIARGTLSGIVDTNYPNSKLSKAQIMIAILAKNPSAFRGGNINFMLRNRELSLPSESMIAGIPAENADALLLQHNRFYRRGKTGNLTPPTFINSGSDPAALEKLKTQHSAQTVRVEALSEESKKLQDLVRRLEAEKDKRDEELRSLEEKIQTLKESGGKPLSGEESLNEQRLRDKNAALQQRLIESKSELAENNLTTISLERRVIELQDEKQQTQAQDQNTPDGSTQVVDIQGNNSQQPTDTDAIPATEVLDAPSTDLNGNIISPTESATGFDLGKLTWLLPLLAILVGLGFLLKRFFTGKKHEELNLDDVDDLDLDFTTPKMRPEDRADYQEPITELTEDESLEVSIKLDVARAYMEADDNQSAYEMLQEVLREGSIAQQDEANQLLAKL</sequence>
<dbReference type="InterPro" id="IPR038440">
    <property type="entry name" value="FimV_C_sf"/>
</dbReference>
<dbReference type="NCBIfam" id="TIGR03504">
    <property type="entry name" value="FimV_Cterm"/>
    <property type="match status" value="1"/>
</dbReference>
<dbReference type="EMBL" id="DRMS01000184">
    <property type="protein sequence ID" value="HFC92096.1"/>
    <property type="molecule type" value="Genomic_DNA"/>
</dbReference>
<dbReference type="InterPro" id="IPR020012">
    <property type="entry name" value="LysM_FimV"/>
</dbReference>
<feature type="region of interest" description="Disordered" evidence="1">
    <location>
        <begin position="191"/>
        <end position="211"/>
    </location>
</feature>